<dbReference type="InterPro" id="IPR002656">
    <property type="entry name" value="Acyl_transf_3_dom"/>
</dbReference>
<comment type="caution">
    <text evidence="3">The sequence shown here is derived from an EMBL/GenBank/DDBJ whole genome shotgun (WGS) entry which is preliminary data.</text>
</comment>
<organism evidence="3 4">
    <name type="scientific">Rouxiella silvae</name>
    <dbReference type="NCBI Taxonomy" id="1646373"/>
    <lineage>
        <taxon>Bacteria</taxon>
        <taxon>Pseudomonadati</taxon>
        <taxon>Pseudomonadota</taxon>
        <taxon>Gammaproteobacteria</taxon>
        <taxon>Enterobacterales</taxon>
        <taxon>Yersiniaceae</taxon>
        <taxon>Rouxiella</taxon>
    </lineage>
</organism>
<feature type="transmembrane region" description="Helical" evidence="1">
    <location>
        <begin position="20"/>
        <end position="42"/>
    </location>
</feature>
<feature type="transmembrane region" description="Helical" evidence="1">
    <location>
        <begin position="228"/>
        <end position="248"/>
    </location>
</feature>
<evidence type="ECO:0000313" key="4">
    <source>
        <dbReference type="Proteomes" id="UP000192722"/>
    </source>
</evidence>
<keyword evidence="1" id="KW-1133">Transmembrane helix</keyword>
<evidence type="ECO:0000259" key="2">
    <source>
        <dbReference type="Pfam" id="PF01757"/>
    </source>
</evidence>
<feature type="domain" description="Acyltransferase 3" evidence="2">
    <location>
        <begin position="13"/>
        <end position="345"/>
    </location>
</feature>
<reference evidence="3 4" key="1">
    <citation type="journal article" date="2017" name="Int. J. Syst. Evol. Microbiol.">
        <title>Rouxiella badensis sp. nov. and Rouxiella silvae sp. nov. isolated from peat bog soil in Germany and emendation of the genus description.</title>
        <authorList>
            <person name="Le Fleche-Mateos A."/>
            <person name="Kugler J.H."/>
            <person name="Hansen S.H."/>
            <person name="Syldatk C."/>
            <person name="Hausmann R."/>
            <person name="Lomprez F."/>
            <person name="Vandenbogaert M."/>
            <person name="Manuguerra J.C."/>
            <person name="Grimont P.A."/>
        </authorList>
    </citation>
    <scope>NUCLEOTIDE SEQUENCE [LARGE SCALE GENOMIC DNA]</scope>
    <source>
        <strain evidence="3 4">213</strain>
    </source>
</reference>
<feature type="transmembrane region" description="Helical" evidence="1">
    <location>
        <begin position="62"/>
        <end position="80"/>
    </location>
</feature>
<dbReference type="PANTHER" id="PTHR36927">
    <property type="entry name" value="BLR4337 PROTEIN"/>
    <property type="match status" value="1"/>
</dbReference>
<accession>A0ABX3TUI2</accession>
<dbReference type="EMBL" id="MRWD01000083">
    <property type="protein sequence ID" value="ORJ18885.1"/>
    <property type="molecule type" value="Genomic_DNA"/>
</dbReference>
<proteinExistence type="predicted"/>
<dbReference type="Pfam" id="PF01757">
    <property type="entry name" value="Acyl_transf_3"/>
    <property type="match status" value="1"/>
</dbReference>
<feature type="transmembrane region" description="Helical" evidence="1">
    <location>
        <begin position="200"/>
        <end position="216"/>
    </location>
</feature>
<name>A0ABX3TUI2_9GAMM</name>
<dbReference type="Proteomes" id="UP000192722">
    <property type="component" value="Unassembled WGS sequence"/>
</dbReference>
<evidence type="ECO:0000256" key="1">
    <source>
        <dbReference type="SAM" id="Phobius"/>
    </source>
</evidence>
<keyword evidence="4" id="KW-1185">Reference proteome</keyword>
<keyword evidence="1" id="KW-0472">Membrane</keyword>
<sequence>MEKQEFLPERSIGLDLFRALLILIGVFGHSSQLIYNGTWWYYSSDKEYPLLTKSIFEVIHTFRMEVFFVLSGIFAAMVIARKGINWFYLNRITRVCVPFLCSFIVVSPLISIVTAFVNDAPIDRELIINSYFNLNHLWFLLSLTLISFLTPFKWLEDISKKITKKNAAYILILCYLLSSALFFVKYLVREMGVESEIIPVTLRFCVFFYLGCFIYSRHECFEHLSKGWLLSWKSLAIMTLIMVLIFYVVRVDEVSGPARYLGTLLGGAYSIALSLKSIFFFRTLKIRNSTFISSTINSALIIYIFHFPLTFYFGWLLNSIIPNSSPTIYIALVGTISIVFCYLLYTLLKRSSVGAFIFGLKFKKNTVAKLATPQT</sequence>
<feature type="transmembrane region" description="Helical" evidence="1">
    <location>
        <begin position="137"/>
        <end position="155"/>
    </location>
</feature>
<feature type="transmembrane region" description="Helical" evidence="1">
    <location>
        <begin position="327"/>
        <end position="348"/>
    </location>
</feature>
<keyword evidence="1" id="KW-0812">Transmembrane</keyword>
<gene>
    <name evidence="3" type="ORF">BS639_23045</name>
</gene>
<feature type="transmembrane region" description="Helical" evidence="1">
    <location>
        <begin position="167"/>
        <end position="188"/>
    </location>
</feature>
<dbReference type="InterPro" id="IPR050623">
    <property type="entry name" value="Glucan_succinyl_AcylTrfase"/>
</dbReference>
<feature type="transmembrane region" description="Helical" evidence="1">
    <location>
        <begin position="300"/>
        <end position="321"/>
    </location>
</feature>
<feature type="transmembrane region" description="Helical" evidence="1">
    <location>
        <begin position="260"/>
        <end position="279"/>
    </location>
</feature>
<dbReference type="PANTHER" id="PTHR36927:SF1">
    <property type="entry name" value="MDO-LIKE PROTEIN"/>
    <property type="match status" value="1"/>
</dbReference>
<dbReference type="RefSeq" id="WP_084984441.1">
    <property type="nucleotide sequence ID" value="NZ_CBCSCF010000004.1"/>
</dbReference>
<evidence type="ECO:0000313" key="3">
    <source>
        <dbReference type="EMBL" id="ORJ18885.1"/>
    </source>
</evidence>
<feature type="transmembrane region" description="Helical" evidence="1">
    <location>
        <begin position="92"/>
        <end position="117"/>
    </location>
</feature>
<protein>
    <recommendedName>
        <fullName evidence="2">Acyltransferase 3 domain-containing protein</fullName>
    </recommendedName>
</protein>